<dbReference type="AlphaFoldDB" id="A0A9X0BRT6"/>
<keyword evidence="2" id="KW-1185">Reference proteome</keyword>
<name>A0A9X0BRT6_9EURO</name>
<accession>A0A9X0BRT6</accession>
<dbReference type="EMBL" id="JAPWDO010000003">
    <property type="protein sequence ID" value="KAJ5480394.1"/>
    <property type="molecule type" value="Genomic_DNA"/>
</dbReference>
<proteinExistence type="predicted"/>
<evidence type="ECO:0000313" key="1">
    <source>
        <dbReference type="EMBL" id="KAJ5480394.1"/>
    </source>
</evidence>
<dbReference type="Proteomes" id="UP001147760">
    <property type="component" value="Unassembled WGS sequence"/>
</dbReference>
<evidence type="ECO:0000313" key="2">
    <source>
        <dbReference type="Proteomes" id="UP001147760"/>
    </source>
</evidence>
<reference evidence="1" key="2">
    <citation type="journal article" date="2023" name="IMA Fungus">
        <title>Comparative genomic study of the Penicillium genus elucidates a diverse pangenome and 15 lateral gene transfer events.</title>
        <authorList>
            <person name="Petersen C."/>
            <person name="Sorensen T."/>
            <person name="Nielsen M.R."/>
            <person name="Sondergaard T.E."/>
            <person name="Sorensen J.L."/>
            <person name="Fitzpatrick D.A."/>
            <person name="Frisvad J.C."/>
            <person name="Nielsen K.L."/>
        </authorList>
    </citation>
    <scope>NUCLEOTIDE SEQUENCE</scope>
    <source>
        <strain evidence="1">IBT 17660</strain>
    </source>
</reference>
<gene>
    <name evidence="1" type="ORF">N7530_005903</name>
</gene>
<organism evidence="1 2">
    <name type="scientific">Penicillium desertorum</name>
    <dbReference type="NCBI Taxonomy" id="1303715"/>
    <lineage>
        <taxon>Eukaryota</taxon>
        <taxon>Fungi</taxon>
        <taxon>Dikarya</taxon>
        <taxon>Ascomycota</taxon>
        <taxon>Pezizomycotina</taxon>
        <taxon>Eurotiomycetes</taxon>
        <taxon>Eurotiomycetidae</taxon>
        <taxon>Eurotiales</taxon>
        <taxon>Aspergillaceae</taxon>
        <taxon>Penicillium</taxon>
    </lineage>
</organism>
<comment type="caution">
    <text evidence="1">The sequence shown here is derived from an EMBL/GenBank/DDBJ whole genome shotgun (WGS) entry which is preliminary data.</text>
</comment>
<reference evidence="1" key="1">
    <citation type="submission" date="2022-12" db="EMBL/GenBank/DDBJ databases">
        <authorList>
            <person name="Petersen C."/>
        </authorList>
    </citation>
    <scope>NUCLEOTIDE SEQUENCE</scope>
    <source>
        <strain evidence="1">IBT 17660</strain>
    </source>
</reference>
<sequence>MHIIHLAAGDLLLESPISPAPQAQYTRWISSANWCHGQTSNVLPTEDSHAETVTNLVGSDVTNATQTVNNPFGTGMTNSA</sequence>
<protein>
    <submittedName>
        <fullName evidence="1">Uncharacterized protein</fullName>
    </submittedName>
</protein>